<dbReference type="PANTHER" id="PTHR43244">
    <property type="match status" value="1"/>
</dbReference>
<proteinExistence type="predicted"/>
<evidence type="ECO:0000313" key="3">
    <source>
        <dbReference type="EMBL" id="PRZ43512.1"/>
    </source>
</evidence>
<sequence length="304" mass="31032">MTTPLGLVLKAVSASDVTTIAAAAEDAGITHLYLPETGLLSASNVTGRDPFITSAAALRATTRMHVGPGIAASTVRPSRIASLLAATINEESDGRFIMGVGVSHRPTIEALGLPYPASPLGQLTTYVREVKAASAGDIGFGGGFPVVVGALGPKMIDLAASESDGVILNWLTPQTAGTTAAQIAAAATAAGKSGVMSALFIRVGSPESVRADAASYNDNLPNYRKHFASQGLADVEAVVAGTCMRYDAAAVVDTLSSYYEQGVTVPCVYPTGMTTEQIIELLGQVAKRRDAGSSTTTTTDGVNA</sequence>
<dbReference type="Pfam" id="PF00296">
    <property type="entry name" value="Bac_luciferase"/>
    <property type="match status" value="1"/>
</dbReference>
<gene>
    <name evidence="3" type="ORF">CLV47_102200</name>
</gene>
<evidence type="ECO:0000259" key="2">
    <source>
        <dbReference type="Pfam" id="PF00296"/>
    </source>
</evidence>
<feature type="domain" description="Luciferase-like" evidence="2">
    <location>
        <begin position="13"/>
        <end position="263"/>
    </location>
</feature>
<dbReference type="GO" id="GO:0016705">
    <property type="term" value="F:oxidoreductase activity, acting on paired donors, with incorporation or reduction of molecular oxygen"/>
    <property type="evidence" value="ECO:0007669"/>
    <property type="project" value="InterPro"/>
</dbReference>
<dbReference type="GO" id="GO:0004497">
    <property type="term" value="F:monooxygenase activity"/>
    <property type="evidence" value="ECO:0007669"/>
    <property type="project" value="UniProtKB-KW"/>
</dbReference>
<accession>A0A2T1A4I4</accession>
<dbReference type="SUPFAM" id="SSF51679">
    <property type="entry name" value="Bacterial luciferase-like"/>
    <property type="match status" value="1"/>
</dbReference>
<keyword evidence="1" id="KW-0560">Oxidoreductase</keyword>
<evidence type="ECO:0000313" key="4">
    <source>
        <dbReference type="Proteomes" id="UP000237752"/>
    </source>
</evidence>
<dbReference type="OrthoDB" id="7054907at2"/>
<dbReference type="InterPro" id="IPR011251">
    <property type="entry name" value="Luciferase-like_dom"/>
</dbReference>
<comment type="caution">
    <text evidence="3">The sequence shown here is derived from an EMBL/GenBank/DDBJ whole genome shotgun (WGS) entry which is preliminary data.</text>
</comment>
<protein>
    <submittedName>
        <fullName evidence="3">Alkanesulfonate monooxygenase SsuD/methylene tetrahydromethanopterin reductase-like flavin-dependent oxidoreductase (Luciferase family)</fullName>
    </submittedName>
</protein>
<keyword evidence="3" id="KW-0503">Monooxygenase</keyword>
<name>A0A2T1A4I4_9ACTN</name>
<keyword evidence="4" id="KW-1185">Reference proteome</keyword>
<dbReference type="Gene3D" id="3.20.20.30">
    <property type="entry name" value="Luciferase-like domain"/>
    <property type="match status" value="1"/>
</dbReference>
<dbReference type="RefSeq" id="WP_106347674.1">
    <property type="nucleotide sequence ID" value="NZ_PVUE01000002.1"/>
</dbReference>
<dbReference type="InterPro" id="IPR036661">
    <property type="entry name" value="Luciferase-like_sf"/>
</dbReference>
<organism evidence="3 4">
    <name type="scientific">Antricoccus suffuscus</name>
    <dbReference type="NCBI Taxonomy" id="1629062"/>
    <lineage>
        <taxon>Bacteria</taxon>
        <taxon>Bacillati</taxon>
        <taxon>Actinomycetota</taxon>
        <taxon>Actinomycetes</taxon>
        <taxon>Geodermatophilales</taxon>
        <taxon>Antricoccaceae</taxon>
        <taxon>Antricoccus</taxon>
    </lineage>
</organism>
<dbReference type="AlphaFoldDB" id="A0A2T1A4I4"/>
<dbReference type="InterPro" id="IPR050564">
    <property type="entry name" value="F420-G6PD/mer"/>
</dbReference>
<evidence type="ECO:0000256" key="1">
    <source>
        <dbReference type="ARBA" id="ARBA00023002"/>
    </source>
</evidence>
<dbReference type="EMBL" id="PVUE01000002">
    <property type="protein sequence ID" value="PRZ43512.1"/>
    <property type="molecule type" value="Genomic_DNA"/>
</dbReference>
<dbReference type="Proteomes" id="UP000237752">
    <property type="component" value="Unassembled WGS sequence"/>
</dbReference>
<reference evidence="3 4" key="1">
    <citation type="submission" date="2018-03" db="EMBL/GenBank/DDBJ databases">
        <title>Genomic Encyclopedia of Archaeal and Bacterial Type Strains, Phase II (KMG-II): from individual species to whole genera.</title>
        <authorList>
            <person name="Goeker M."/>
        </authorList>
    </citation>
    <scope>NUCLEOTIDE SEQUENCE [LARGE SCALE GENOMIC DNA]</scope>
    <source>
        <strain evidence="3 4">DSM 100065</strain>
    </source>
</reference>
<dbReference type="PANTHER" id="PTHR43244:SF1">
    <property type="entry name" value="5,10-METHYLENETETRAHYDROMETHANOPTERIN REDUCTASE"/>
    <property type="match status" value="1"/>
</dbReference>